<organism evidence="1 2">
    <name type="scientific">Adineta steineri</name>
    <dbReference type="NCBI Taxonomy" id="433720"/>
    <lineage>
        <taxon>Eukaryota</taxon>
        <taxon>Metazoa</taxon>
        <taxon>Spiralia</taxon>
        <taxon>Gnathifera</taxon>
        <taxon>Rotifera</taxon>
        <taxon>Eurotatoria</taxon>
        <taxon>Bdelloidea</taxon>
        <taxon>Adinetida</taxon>
        <taxon>Adinetidae</taxon>
        <taxon>Adineta</taxon>
    </lineage>
</organism>
<dbReference type="EMBL" id="CAJOBB010000375">
    <property type="protein sequence ID" value="CAF3665184.1"/>
    <property type="molecule type" value="Genomic_DNA"/>
</dbReference>
<protein>
    <submittedName>
        <fullName evidence="1">Uncharacterized protein</fullName>
    </submittedName>
</protein>
<evidence type="ECO:0000313" key="1">
    <source>
        <dbReference type="EMBL" id="CAF3665184.1"/>
    </source>
</evidence>
<sequence length="275" mass="30914">MNKIRNVQNGYSNIDSVILSTSGVASCISAVIELENTVFIYHVQASDCSASDTCSTTGGHLFLMKIFDEVCMLDKEAAFKKVYLIGGLNDDQYIKLKNEIDQIREDHHSMTMNENPTVPPDNFHIFIDAIQMNLIGFNLQPKTQHGTNKKPCDNDSPHDYIMDCTIIYDRSSAPHIFAVYQFGGQEYQMNCVRHNSLLLGTYVINTTSYDIQAYIYPSASNSLYNSEFLSQVARNVKNEAHIQQSVGDDILAQKLNELLARVEPTPMFDNSDSDV</sequence>
<reference evidence="1" key="1">
    <citation type="submission" date="2021-02" db="EMBL/GenBank/DDBJ databases">
        <authorList>
            <person name="Nowell W R."/>
        </authorList>
    </citation>
    <scope>NUCLEOTIDE SEQUENCE</scope>
</reference>
<dbReference type="PROSITE" id="PS51257">
    <property type="entry name" value="PROKAR_LIPOPROTEIN"/>
    <property type="match status" value="1"/>
</dbReference>
<accession>A0A818SLV6</accession>
<name>A0A818SLV6_9BILA</name>
<dbReference type="AlphaFoldDB" id="A0A818SLV6"/>
<evidence type="ECO:0000313" key="2">
    <source>
        <dbReference type="Proteomes" id="UP000663868"/>
    </source>
</evidence>
<dbReference type="Proteomes" id="UP000663868">
    <property type="component" value="Unassembled WGS sequence"/>
</dbReference>
<gene>
    <name evidence="1" type="ORF">KXQ929_LOCUS8589</name>
</gene>
<proteinExistence type="predicted"/>
<comment type="caution">
    <text evidence="1">The sequence shown here is derived from an EMBL/GenBank/DDBJ whole genome shotgun (WGS) entry which is preliminary data.</text>
</comment>